<dbReference type="InterPro" id="IPR041622">
    <property type="entry name" value="SLATT_fungi"/>
</dbReference>
<feature type="compositionally biased region" description="Low complexity" evidence="1">
    <location>
        <begin position="252"/>
        <end position="283"/>
    </location>
</feature>
<dbReference type="NCBIfam" id="NF033635">
    <property type="entry name" value="SLATT_fungal"/>
    <property type="match status" value="1"/>
</dbReference>
<dbReference type="OrthoDB" id="4472872at2759"/>
<proteinExistence type="predicted"/>
<keyword evidence="5" id="KW-1185">Reference proteome</keyword>
<feature type="compositionally biased region" description="Low complexity" evidence="1">
    <location>
        <begin position="372"/>
        <end position="395"/>
    </location>
</feature>
<evidence type="ECO:0000259" key="3">
    <source>
        <dbReference type="Pfam" id="PF18142"/>
    </source>
</evidence>
<protein>
    <recommendedName>
        <fullName evidence="3">SMODS and SLOG-associating 2TM effector domain-containing protein</fullName>
    </recommendedName>
</protein>
<dbReference type="EMBL" id="JAGPXC010000008">
    <property type="protein sequence ID" value="KAH6647623.1"/>
    <property type="molecule type" value="Genomic_DNA"/>
</dbReference>
<feature type="transmembrane region" description="Helical" evidence="2">
    <location>
        <begin position="101"/>
        <end position="122"/>
    </location>
</feature>
<dbReference type="GeneID" id="70132564"/>
<evidence type="ECO:0000313" key="5">
    <source>
        <dbReference type="Proteomes" id="UP000758603"/>
    </source>
</evidence>
<dbReference type="Pfam" id="PF18142">
    <property type="entry name" value="SLATT_fungal"/>
    <property type="match status" value="1"/>
</dbReference>
<feature type="compositionally biased region" description="Basic and acidic residues" evidence="1">
    <location>
        <begin position="288"/>
        <end position="300"/>
    </location>
</feature>
<feature type="region of interest" description="Disordered" evidence="1">
    <location>
        <begin position="233"/>
        <end position="418"/>
    </location>
</feature>
<gene>
    <name evidence="4" type="ORF">BKA67DRAFT_578073</name>
</gene>
<accession>A0A9P8RQL5</accession>
<evidence type="ECO:0000313" key="4">
    <source>
        <dbReference type="EMBL" id="KAH6647623.1"/>
    </source>
</evidence>
<sequence length="418" mass="43406">MPGSETTPLLWSDVVRRDTYRSRSQDRLPYWRQDEVAANTIKHKDLSGNNPHAQFCTLTGCPSSGGLAPGQKKPAVNKNSLYGRTTSLLASQRLNYNFSAALSNTLLLSQVVLGAALTALGASASSHILITIFGAMNTIIAGLVAYLKSRGQPMRSRMYRDDLERLADEIENSEVMWRGISEGVHGYDEIDTDEVTVRSEVARLTRLYERAVRLNGMNNPDMYMAGAGGFDGNPSGGVRPSRSGQYPGMTLPAVTAPAAPQPAGENAGPVVPVVPAPEDASPATKVVAKVDKKEEPKAEEQPSNGETPIEKAKAAEPSSSSDGGSSSPVPESTPIPTPAPALPPTPSPTPAPAPTPAPTPAPAPASAPAPPAQATVDPSPAAAPVDPDASPATAAHLKPKRTKSSPAPAGGTTNGDEV</sequence>
<feature type="domain" description="SMODS and SLOG-associating 2TM effector" evidence="3">
    <location>
        <begin position="90"/>
        <end position="212"/>
    </location>
</feature>
<organism evidence="4 5">
    <name type="scientific">Truncatella angustata</name>
    <dbReference type="NCBI Taxonomy" id="152316"/>
    <lineage>
        <taxon>Eukaryota</taxon>
        <taxon>Fungi</taxon>
        <taxon>Dikarya</taxon>
        <taxon>Ascomycota</taxon>
        <taxon>Pezizomycotina</taxon>
        <taxon>Sordariomycetes</taxon>
        <taxon>Xylariomycetidae</taxon>
        <taxon>Amphisphaeriales</taxon>
        <taxon>Sporocadaceae</taxon>
        <taxon>Truncatella</taxon>
    </lineage>
</organism>
<dbReference type="PANTHER" id="PTHR38793:SF3">
    <property type="entry name" value="SMODS AND SLOG-ASSOCIATING 2TM EFFECTOR DOMAIN-CONTAINING PROTEIN"/>
    <property type="match status" value="1"/>
</dbReference>
<feature type="transmembrane region" description="Helical" evidence="2">
    <location>
        <begin position="128"/>
        <end position="147"/>
    </location>
</feature>
<keyword evidence="2" id="KW-0812">Transmembrane</keyword>
<evidence type="ECO:0000256" key="2">
    <source>
        <dbReference type="SAM" id="Phobius"/>
    </source>
</evidence>
<dbReference type="PANTHER" id="PTHR38793">
    <property type="entry name" value="SLATT_FUNGAL DOMAIN-CONTAINING PROTEIN-RELATED"/>
    <property type="match status" value="1"/>
</dbReference>
<evidence type="ECO:0000256" key="1">
    <source>
        <dbReference type="SAM" id="MobiDB-lite"/>
    </source>
</evidence>
<feature type="compositionally biased region" description="Low complexity" evidence="1">
    <location>
        <begin position="318"/>
        <end position="330"/>
    </location>
</feature>
<dbReference type="AlphaFoldDB" id="A0A9P8RQL5"/>
<name>A0A9P8RQL5_9PEZI</name>
<dbReference type="RefSeq" id="XP_045954135.1">
    <property type="nucleotide sequence ID" value="XM_046103673.1"/>
</dbReference>
<keyword evidence="2" id="KW-0472">Membrane</keyword>
<feature type="compositionally biased region" description="Pro residues" evidence="1">
    <location>
        <begin position="331"/>
        <end position="371"/>
    </location>
</feature>
<comment type="caution">
    <text evidence="4">The sequence shown here is derived from an EMBL/GenBank/DDBJ whole genome shotgun (WGS) entry which is preliminary data.</text>
</comment>
<reference evidence="4" key="1">
    <citation type="journal article" date="2021" name="Nat. Commun.">
        <title>Genetic determinants of endophytism in the Arabidopsis root mycobiome.</title>
        <authorList>
            <person name="Mesny F."/>
            <person name="Miyauchi S."/>
            <person name="Thiergart T."/>
            <person name="Pickel B."/>
            <person name="Atanasova L."/>
            <person name="Karlsson M."/>
            <person name="Huettel B."/>
            <person name="Barry K.W."/>
            <person name="Haridas S."/>
            <person name="Chen C."/>
            <person name="Bauer D."/>
            <person name="Andreopoulos W."/>
            <person name="Pangilinan J."/>
            <person name="LaButti K."/>
            <person name="Riley R."/>
            <person name="Lipzen A."/>
            <person name="Clum A."/>
            <person name="Drula E."/>
            <person name="Henrissat B."/>
            <person name="Kohler A."/>
            <person name="Grigoriev I.V."/>
            <person name="Martin F.M."/>
            <person name="Hacquard S."/>
        </authorList>
    </citation>
    <scope>NUCLEOTIDE SEQUENCE</scope>
    <source>
        <strain evidence="4">MPI-SDFR-AT-0073</strain>
    </source>
</reference>
<keyword evidence="2" id="KW-1133">Transmembrane helix</keyword>
<dbReference type="Proteomes" id="UP000758603">
    <property type="component" value="Unassembled WGS sequence"/>
</dbReference>